<evidence type="ECO:0000256" key="11">
    <source>
        <dbReference type="ARBA" id="ARBA00023264"/>
    </source>
</evidence>
<accession>A0AAN9TKZ8</accession>
<evidence type="ECO:0000256" key="4">
    <source>
        <dbReference type="ARBA" id="ARBA00022516"/>
    </source>
</evidence>
<protein>
    <recommendedName>
        <fullName evidence="14">Phospholipid/glycerol acyltransferase domain-containing protein</fullName>
    </recommendedName>
</protein>
<sequence>MHIRVKGKQAPRIEAPILVIAPHSTFLDAAIVYVTGFPSIIVRRESGMNPWLGKLINFTQPVYVGREDPDSRQKTISDIIQRTRSKEDWPQVLIFPEGTCTNRSCLITFKPGAFYPGVPVQPVLIRYPNKLDTVTWTWDGPGALKLMWLTLTQAHSNCEIEFLPVYQPNDEEKRDPKLFAHNVRNLMAKSLGIPTSDYTYEDCRLVKKAKDLQLSQSSLLIKIQKLRSRLGITRRKLEDKWLEQNSTIFSNFDDLFLSRKEFSELLGIAESDHELLDLFQLFEVKVNETSSFNLKEYLLAVILTNQATKKDEMTTIAFDCFGGKLDLKWFQYVMMLVYFIPKEQAEHIFRTASTNNSDYITSGNYKNS</sequence>
<dbReference type="GO" id="GO:0016020">
    <property type="term" value="C:membrane"/>
    <property type="evidence" value="ECO:0007669"/>
    <property type="project" value="UniProtKB-SubCell"/>
</dbReference>
<evidence type="ECO:0000256" key="12">
    <source>
        <dbReference type="ARBA" id="ARBA00023315"/>
    </source>
</evidence>
<feature type="domain" description="Phospholipid/glycerol acyltransferase" evidence="14">
    <location>
        <begin position="17"/>
        <end position="128"/>
    </location>
</feature>
<gene>
    <name evidence="15" type="ORF">V9T40_012778</name>
</gene>
<dbReference type="PANTHER" id="PTHR23063:SF52">
    <property type="entry name" value="LYSOPHOSPHATIDYLCHOLINE ACYLTRANSFERASE"/>
    <property type="match status" value="1"/>
</dbReference>
<comment type="caution">
    <text evidence="15">The sequence shown here is derived from an EMBL/GenBank/DDBJ whole genome shotgun (WGS) entry which is preliminary data.</text>
</comment>
<dbReference type="Pfam" id="PF01553">
    <property type="entry name" value="Acyltransferase"/>
    <property type="match status" value="1"/>
</dbReference>
<comment type="similarity">
    <text evidence="3">Belongs to the 1-acyl-sn-glycerol-3-phosphate acyltransferase family.</text>
</comment>
<dbReference type="Proteomes" id="UP001367676">
    <property type="component" value="Unassembled WGS sequence"/>
</dbReference>
<evidence type="ECO:0000256" key="7">
    <source>
        <dbReference type="ARBA" id="ARBA00022989"/>
    </source>
</evidence>
<keyword evidence="12" id="KW-0012">Acyltransferase</keyword>
<keyword evidence="4" id="KW-0444">Lipid biosynthesis</keyword>
<evidence type="ECO:0000256" key="3">
    <source>
        <dbReference type="ARBA" id="ARBA00008655"/>
    </source>
</evidence>
<name>A0AAN9TKZ8_9HEMI</name>
<evidence type="ECO:0000256" key="9">
    <source>
        <dbReference type="ARBA" id="ARBA00023136"/>
    </source>
</evidence>
<dbReference type="EMBL" id="JBBCAQ010000036">
    <property type="protein sequence ID" value="KAK7576492.1"/>
    <property type="molecule type" value="Genomic_DNA"/>
</dbReference>
<dbReference type="InterPro" id="IPR002123">
    <property type="entry name" value="Plipid/glycerol_acylTrfase"/>
</dbReference>
<keyword evidence="6" id="KW-0812">Transmembrane</keyword>
<evidence type="ECO:0000256" key="5">
    <source>
        <dbReference type="ARBA" id="ARBA00022679"/>
    </source>
</evidence>
<comment type="pathway">
    <text evidence="2">Lipid metabolism; phospholipid metabolism.</text>
</comment>
<dbReference type="CDD" id="cd07991">
    <property type="entry name" value="LPLAT_LPCAT1-like"/>
    <property type="match status" value="1"/>
</dbReference>
<proteinExistence type="inferred from homology"/>
<organism evidence="15 16">
    <name type="scientific">Parthenolecanium corni</name>
    <dbReference type="NCBI Taxonomy" id="536013"/>
    <lineage>
        <taxon>Eukaryota</taxon>
        <taxon>Metazoa</taxon>
        <taxon>Ecdysozoa</taxon>
        <taxon>Arthropoda</taxon>
        <taxon>Hexapoda</taxon>
        <taxon>Insecta</taxon>
        <taxon>Pterygota</taxon>
        <taxon>Neoptera</taxon>
        <taxon>Paraneoptera</taxon>
        <taxon>Hemiptera</taxon>
        <taxon>Sternorrhyncha</taxon>
        <taxon>Coccoidea</taxon>
        <taxon>Coccidae</taxon>
        <taxon>Parthenolecanium</taxon>
    </lineage>
</organism>
<dbReference type="GO" id="GO:0008654">
    <property type="term" value="P:phospholipid biosynthetic process"/>
    <property type="evidence" value="ECO:0007669"/>
    <property type="project" value="UniProtKB-KW"/>
</dbReference>
<dbReference type="InterPro" id="IPR045252">
    <property type="entry name" value="LPCAT1-like"/>
</dbReference>
<dbReference type="GO" id="GO:0008374">
    <property type="term" value="F:O-acyltransferase activity"/>
    <property type="evidence" value="ECO:0007669"/>
    <property type="project" value="InterPro"/>
</dbReference>
<dbReference type="GO" id="GO:0042171">
    <property type="term" value="F:lysophosphatidic acid acyltransferase activity"/>
    <property type="evidence" value="ECO:0007669"/>
    <property type="project" value="TreeGrafter"/>
</dbReference>
<dbReference type="PANTHER" id="PTHR23063">
    <property type="entry name" value="PHOSPHOLIPID ACYLTRANSFERASE"/>
    <property type="match status" value="1"/>
</dbReference>
<keyword evidence="5" id="KW-0808">Transferase</keyword>
<evidence type="ECO:0000256" key="8">
    <source>
        <dbReference type="ARBA" id="ARBA00023098"/>
    </source>
</evidence>
<evidence type="ECO:0000256" key="13">
    <source>
        <dbReference type="ARBA" id="ARBA00025707"/>
    </source>
</evidence>
<evidence type="ECO:0000256" key="2">
    <source>
        <dbReference type="ARBA" id="ARBA00005074"/>
    </source>
</evidence>
<dbReference type="AlphaFoldDB" id="A0AAN9TKZ8"/>
<keyword evidence="11" id="KW-1208">Phospholipid metabolism</keyword>
<keyword evidence="9" id="KW-0472">Membrane</keyword>
<evidence type="ECO:0000256" key="1">
    <source>
        <dbReference type="ARBA" id="ARBA00004370"/>
    </source>
</evidence>
<reference evidence="15 16" key="1">
    <citation type="submission" date="2024-03" db="EMBL/GenBank/DDBJ databases">
        <title>Adaptation during the transition from Ophiocordyceps entomopathogen to insect associate is accompanied by gene loss and intensified selection.</title>
        <authorList>
            <person name="Ward C.M."/>
            <person name="Onetto C.A."/>
            <person name="Borneman A.R."/>
        </authorList>
    </citation>
    <scope>NUCLEOTIDE SEQUENCE [LARGE SCALE GENOMIC DNA]</scope>
    <source>
        <strain evidence="15">AWRI1</strain>
        <tissue evidence="15">Single Adult Female</tissue>
    </source>
</reference>
<evidence type="ECO:0000259" key="14">
    <source>
        <dbReference type="SMART" id="SM00563"/>
    </source>
</evidence>
<dbReference type="InterPro" id="IPR011992">
    <property type="entry name" value="EF-hand-dom_pair"/>
</dbReference>
<evidence type="ECO:0000256" key="6">
    <source>
        <dbReference type="ARBA" id="ARBA00022692"/>
    </source>
</evidence>
<comment type="subcellular location">
    <subcellularLocation>
        <location evidence="1">Membrane</location>
    </subcellularLocation>
</comment>
<evidence type="ECO:0000256" key="10">
    <source>
        <dbReference type="ARBA" id="ARBA00023209"/>
    </source>
</evidence>
<dbReference type="Gene3D" id="1.10.238.10">
    <property type="entry name" value="EF-hand"/>
    <property type="match status" value="1"/>
</dbReference>
<comment type="pathway">
    <text evidence="13">Phospholipid metabolism.</text>
</comment>
<dbReference type="SMART" id="SM00563">
    <property type="entry name" value="PlsC"/>
    <property type="match status" value="1"/>
</dbReference>
<keyword evidence="7" id="KW-1133">Transmembrane helix</keyword>
<evidence type="ECO:0000313" key="16">
    <source>
        <dbReference type="Proteomes" id="UP001367676"/>
    </source>
</evidence>
<keyword evidence="10" id="KW-0594">Phospholipid biosynthesis</keyword>
<dbReference type="GO" id="GO:0005783">
    <property type="term" value="C:endoplasmic reticulum"/>
    <property type="evidence" value="ECO:0007669"/>
    <property type="project" value="TreeGrafter"/>
</dbReference>
<evidence type="ECO:0000313" key="15">
    <source>
        <dbReference type="EMBL" id="KAK7576492.1"/>
    </source>
</evidence>
<keyword evidence="16" id="KW-1185">Reference proteome</keyword>
<keyword evidence="8" id="KW-0443">Lipid metabolism</keyword>
<dbReference type="SUPFAM" id="SSF47473">
    <property type="entry name" value="EF-hand"/>
    <property type="match status" value="1"/>
</dbReference>
<dbReference type="SUPFAM" id="SSF69593">
    <property type="entry name" value="Glycerol-3-phosphate (1)-acyltransferase"/>
    <property type="match status" value="1"/>
</dbReference>